<feature type="compositionally biased region" description="Basic residues" evidence="1">
    <location>
        <begin position="153"/>
        <end position="165"/>
    </location>
</feature>
<dbReference type="SUPFAM" id="SSF46565">
    <property type="entry name" value="Chaperone J-domain"/>
    <property type="match status" value="1"/>
</dbReference>
<dbReference type="GO" id="GO:0005783">
    <property type="term" value="C:endoplasmic reticulum"/>
    <property type="evidence" value="ECO:0007669"/>
    <property type="project" value="UniProtKB-ARBA"/>
</dbReference>
<keyword evidence="4" id="KW-1185">Reference proteome</keyword>
<dbReference type="Proteomes" id="UP001552299">
    <property type="component" value="Unassembled WGS sequence"/>
</dbReference>
<organism evidence="3 4">
    <name type="scientific">Dendrobium thyrsiflorum</name>
    <name type="common">Pinecone-like raceme dendrobium</name>
    <name type="synonym">Orchid</name>
    <dbReference type="NCBI Taxonomy" id="117978"/>
    <lineage>
        <taxon>Eukaryota</taxon>
        <taxon>Viridiplantae</taxon>
        <taxon>Streptophyta</taxon>
        <taxon>Embryophyta</taxon>
        <taxon>Tracheophyta</taxon>
        <taxon>Spermatophyta</taxon>
        <taxon>Magnoliopsida</taxon>
        <taxon>Liliopsida</taxon>
        <taxon>Asparagales</taxon>
        <taxon>Orchidaceae</taxon>
        <taxon>Epidendroideae</taxon>
        <taxon>Malaxideae</taxon>
        <taxon>Dendrobiinae</taxon>
        <taxon>Dendrobium</taxon>
    </lineage>
</organism>
<dbReference type="Gene3D" id="1.10.287.110">
    <property type="entry name" value="DnaJ domain"/>
    <property type="match status" value="1"/>
</dbReference>
<feature type="domain" description="J" evidence="2">
    <location>
        <begin position="43"/>
        <end position="107"/>
    </location>
</feature>
<evidence type="ECO:0000259" key="2">
    <source>
        <dbReference type="PROSITE" id="PS50076"/>
    </source>
</evidence>
<dbReference type="CDD" id="cd06257">
    <property type="entry name" value="DnaJ"/>
    <property type="match status" value="1"/>
</dbReference>
<dbReference type="PROSITE" id="PS51257">
    <property type="entry name" value="PROKAR_LIPOPROTEIN"/>
    <property type="match status" value="1"/>
</dbReference>
<dbReference type="InterPro" id="IPR001623">
    <property type="entry name" value="DnaJ_domain"/>
</dbReference>
<dbReference type="PANTHER" id="PTHR44137:SF13">
    <property type="entry name" value="CHAPERONE DNAJ-DOMAIN SUPERFAMILY PROTEIN"/>
    <property type="match status" value="1"/>
</dbReference>
<proteinExistence type="predicted"/>
<dbReference type="PRINTS" id="PR00625">
    <property type="entry name" value="JDOMAIN"/>
</dbReference>
<name>A0ABD0UTX0_DENTH</name>
<dbReference type="SMART" id="SM00271">
    <property type="entry name" value="DnaJ"/>
    <property type="match status" value="1"/>
</dbReference>
<accession>A0ABD0UTX0</accession>
<evidence type="ECO:0000256" key="1">
    <source>
        <dbReference type="SAM" id="MobiDB-lite"/>
    </source>
</evidence>
<dbReference type="PROSITE" id="PS50076">
    <property type="entry name" value="DNAJ_2"/>
    <property type="match status" value="1"/>
</dbReference>
<feature type="region of interest" description="Disordered" evidence="1">
    <location>
        <begin position="126"/>
        <end position="165"/>
    </location>
</feature>
<comment type="caution">
    <text evidence="3">The sequence shown here is derived from an EMBL/GenBank/DDBJ whole genome shotgun (WGS) entry which is preliminary data.</text>
</comment>
<reference evidence="3 4" key="1">
    <citation type="journal article" date="2024" name="Plant Biotechnol. J.">
        <title>Dendrobium thyrsiflorum genome and its molecular insights into genes involved in important horticultural traits.</title>
        <authorList>
            <person name="Chen B."/>
            <person name="Wang J.Y."/>
            <person name="Zheng P.J."/>
            <person name="Li K.L."/>
            <person name="Liang Y.M."/>
            <person name="Chen X.F."/>
            <person name="Zhang C."/>
            <person name="Zhao X."/>
            <person name="He X."/>
            <person name="Zhang G.Q."/>
            <person name="Liu Z.J."/>
            <person name="Xu Q."/>
        </authorList>
    </citation>
    <scope>NUCLEOTIDE SEQUENCE [LARGE SCALE GENOMIC DNA]</scope>
    <source>
        <strain evidence="3">GZMU011</strain>
    </source>
</reference>
<protein>
    <recommendedName>
        <fullName evidence="2">J domain-containing protein</fullName>
    </recommendedName>
</protein>
<dbReference type="Pfam" id="PF00226">
    <property type="entry name" value="DnaJ"/>
    <property type="match status" value="1"/>
</dbReference>
<dbReference type="EMBL" id="JANQDX010000011">
    <property type="protein sequence ID" value="KAL0916339.1"/>
    <property type="molecule type" value="Genomic_DNA"/>
</dbReference>
<evidence type="ECO:0000313" key="4">
    <source>
        <dbReference type="Proteomes" id="UP001552299"/>
    </source>
</evidence>
<gene>
    <name evidence="3" type="ORF">M5K25_013842</name>
</gene>
<dbReference type="AlphaFoldDB" id="A0ABD0UTX0"/>
<evidence type="ECO:0000313" key="3">
    <source>
        <dbReference type="EMBL" id="KAL0916339.1"/>
    </source>
</evidence>
<dbReference type="InterPro" id="IPR036869">
    <property type="entry name" value="J_dom_sf"/>
</dbReference>
<sequence length="273" mass="31656">MGRREVEEKEQKAELVKEICFISSAFASCEHLSSNGRNRVFVDWYLILKVDEDSDLDVIRRSYRQLALQLHPDKNKHPKAEVAFKLISEAYYCLSDKARRKCFNGERSSNFCKDCYLNSKSDHHEITSKAKVSRSKNYKNNDDDANNNNNNKPKPRRQQSSKQNHILRKLKQVQNIFREECLVIESYLKATMNTTGRESPIFDPYDPSRFPNYPYRRQTMAAAAATTATTMPPGYCFFQPDAAWGQVPCESPVYQIRSDCWTRRASKPQSTKV</sequence>
<dbReference type="PANTHER" id="PTHR44137">
    <property type="entry name" value="BNAC03G44070D PROTEIN"/>
    <property type="match status" value="1"/>
</dbReference>